<dbReference type="Gene3D" id="3.10.580.10">
    <property type="entry name" value="CBS-domain"/>
    <property type="match status" value="1"/>
</dbReference>
<name>A0A1S1QKD4_9ACTN</name>
<sequence length="135" mass="14656">MLRKPELHGRGTTVGQLRDYFEDDHVHAAIVVDADCRLLAVVERADLAAGVQAGDLAATAGRCEDRTVAASADLVTVWEEMRIRGRRRLAVVDGSGMVLGLLALKRTGLGFCSDADVRSRRENSPDRCQGQPVRT</sequence>
<evidence type="ECO:0000313" key="2">
    <source>
        <dbReference type="Proteomes" id="UP000179627"/>
    </source>
</evidence>
<dbReference type="InterPro" id="IPR046342">
    <property type="entry name" value="CBS_dom_sf"/>
</dbReference>
<dbReference type="AlphaFoldDB" id="A0A1S1QKD4"/>
<dbReference type="SUPFAM" id="SSF54631">
    <property type="entry name" value="CBS-domain pair"/>
    <property type="match status" value="1"/>
</dbReference>
<comment type="caution">
    <text evidence="1">The sequence shown here is derived from an EMBL/GenBank/DDBJ whole genome shotgun (WGS) entry which is preliminary data.</text>
</comment>
<reference evidence="2" key="1">
    <citation type="submission" date="2016-07" db="EMBL/GenBank/DDBJ databases">
        <title>Sequence Frankia sp. strain CcI1.17.</title>
        <authorList>
            <person name="Ghodhbane-Gtari F."/>
            <person name="Swanson E."/>
            <person name="Gueddou A."/>
            <person name="Morris K."/>
            <person name="Hezbri K."/>
            <person name="Ktari A."/>
            <person name="Nouioui I."/>
            <person name="Abebe-Akele F."/>
            <person name="Simpson S."/>
            <person name="Thomas K."/>
            <person name="Gtari M."/>
            <person name="Tisa L.S."/>
            <person name="Hurst S."/>
        </authorList>
    </citation>
    <scope>NUCLEOTIDE SEQUENCE [LARGE SCALE GENOMIC DNA]</scope>
    <source>
        <strain evidence="2">Cc1.17</strain>
    </source>
</reference>
<dbReference type="Proteomes" id="UP000179627">
    <property type="component" value="Unassembled WGS sequence"/>
</dbReference>
<dbReference type="EMBL" id="MBLM01000129">
    <property type="protein sequence ID" value="OHV34046.1"/>
    <property type="molecule type" value="Genomic_DNA"/>
</dbReference>
<proteinExistence type="predicted"/>
<gene>
    <name evidence="1" type="ORF">CC117_22345</name>
</gene>
<dbReference type="CDD" id="cd02205">
    <property type="entry name" value="CBS_pair_SF"/>
    <property type="match status" value="1"/>
</dbReference>
<organism evidence="1 2">
    <name type="scientific">Parafrankia colletiae</name>
    <dbReference type="NCBI Taxonomy" id="573497"/>
    <lineage>
        <taxon>Bacteria</taxon>
        <taxon>Bacillati</taxon>
        <taxon>Actinomycetota</taxon>
        <taxon>Actinomycetes</taxon>
        <taxon>Frankiales</taxon>
        <taxon>Frankiaceae</taxon>
        <taxon>Parafrankia</taxon>
    </lineage>
</organism>
<evidence type="ECO:0008006" key="3">
    <source>
        <dbReference type="Google" id="ProtNLM"/>
    </source>
</evidence>
<keyword evidence="2" id="KW-1185">Reference proteome</keyword>
<evidence type="ECO:0000313" key="1">
    <source>
        <dbReference type="EMBL" id="OHV34046.1"/>
    </source>
</evidence>
<protein>
    <recommendedName>
        <fullName evidence="3">CBS domain-containing protein</fullName>
    </recommendedName>
</protein>
<accession>A0A1S1QKD4</accession>